<feature type="transmembrane region" description="Helical" evidence="6">
    <location>
        <begin position="12"/>
        <end position="31"/>
    </location>
</feature>
<feature type="transmembrane region" description="Helical" evidence="6">
    <location>
        <begin position="464"/>
        <end position="483"/>
    </location>
</feature>
<dbReference type="PANTHER" id="PTHR42948:SF1">
    <property type="entry name" value="TRANSPORTER"/>
    <property type="match status" value="1"/>
</dbReference>
<dbReference type="PANTHER" id="PTHR42948">
    <property type="entry name" value="TRANSPORTER"/>
    <property type="match status" value="1"/>
</dbReference>
<evidence type="ECO:0000256" key="4">
    <source>
        <dbReference type="ARBA" id="ARBA00022989"/>
    </source>
</evidence>
<evidence type="ECO:0000256" key="5">
    <source>
        <dbReference type="ARBA" id="ARBA00023136"/>
    </source>
</evidence>
<dbReference type="PROSITE" id="PS50267">
    <property type="entry name" value="NA_NEUROTRAN_SYMP_3"/>
    <property type="match status" value="1"/>
</dbReference>
<sequence>MENRSQWGTRLGFLLAAMGSAIGLGNIWRFPATAYENGGGAFFLPYLFALLTAGIPILIMEYTIGHKLRGSAPKSFNKMNKGFEWIGWWQVAISFVISTYYAVIIAWALMFAWYAIGLDWGSDTQGFFLSDFLNMADPGVFGDMVPKILIPLLLVWVIVLGVLSRGVKKGIEIANKVFIPTLVVLFLIIVIRAITLEGAVNGLDTFFKPDWSRIADGSVWIAAYGQIFFSLSIAFAIMITYSSYLPKKSDITNNAFITGFANSSFELLAGIGVFAALGFMASQVSTPVTEIVDGGIILAFVVFPEIINQMPLAPFFGFLFFASLVLAGLSSLISISETYVASVSEKFNISRTAAVVFGGGLAALISLAYATQGGLVLLDTVDHFIMSYGVALAGLFEVVAIAWFFKGLKDLQNHANEVSDIKLGLWWRVCLGVITPAVLGYMMIQNLSTELTNSYEGYPLDFLFTYGWLVAIGAMVVGALFTVKEWPLEATGSSNDQSKEDQEVAQ</sequence>
<dbReference type="NCBIfam" id="NF037979">
    <property type="entry name" value="Na_transp"/>
    <property type="match status" value="1"/>
</dbReference>
<dbReference type="InterPro" id="IPR037272">
    <property type="entry name" value="SNS_sf"/>
</dbReference>
<feature type="transmembrane region" description="Helical" evidence="6">
    <location>
        <begin position="220"/>
        <end position="244"/>
    </location>
</feature>
<evidence type="ECO:0000256" key="2">
    <source>
        <dbReference type="ARBA" id="ARBA00022448"/>
    </source>
</evidence>
<dbReference type="InterPro" id="IPR000175">
    <property type="entry name" value="Na/ntran_symport"/>
</dbReference>
<comment type="caution">
    <text evidence="7">The sequence shown here is derived from an EMBL/GenBank/DDBJ whole genome shotgun (WGS) entry which is preliminary data.</text>
</comment>
<dbReference type="CDD" id="cd10334">
    <property type="entry name" value="SLC6sbd_u1"/>
    <property type="match status" value="1"/>
</dbReference>
<evidence type="ECO:0000313" key="7">
    <source>
        <dbReference type="EMBL" id="MFC0523860.1"/>
    </source>
</evidence>
<keyword evidence="2" id="KW-0813">Transport</keyword>
<feature type="transmembrane region" description="Helical" evidence="6">
    <location>
        <begin position="425"/>
        <end position="444"/>
    </location>
</feature>
<keyword evidence="4 6" id="KW-1133">Transmembrane helix</keyword>
<evidence type="ECO:0000256" key="3">
    <source>
        <dbReference type="ARBA" id="ARBA00022692"/>
    </source>
</evidence>
<feature type="transmembrane region" description="Helical" evidence="6">
    <location>
        <begin position="85"/>
        <end position="116"/>
    </location>
</feature>
<feature type="transmembrane region" description="Helical" evidence="6">
    <location>
        <begin position="354"/>
        <end position="378"/>
    </location>
</feature>
<comment type="subcellular location">
    <subcellularLocation>
        <location evidence="1">Membrane</location>
        <topology evidence="1">Multi-pass membrane protein</topology>
    </subcellularLocation>
</comment>
<dbReference type="RefSeq" id="WP_377347199.1">
    <property type="nucleotide sequence ID" value="NZ_JBHLTP010000008.1"/>
</dbReference>
<evidence type="ECO:0000313" key="8">
    <source>
        <dbReference type="Proteomes" id="UP001589836"/>
    </source>
</evidence>
<gene>
    <name evidence="7" type="ORF">ACFFGV_09855</name>
</gene>
<reference evidence="7 8" key="1">
    <citation type="submission" date="2024-09" db="EMBL/GenBank/DDBJ databases">
        <authorList>
            <person name="Sun Q."/>
            <person name="Mori K."/>
        </authorList>
    </citation>
    <scope>NUCLEOTIDE SEQUENCE [LARGE SCALE GENOMIC DNA]</scope>
    <source>
        <strain evidence="7 8">NCAIM B.02529</strain>
    </source>
</reference>
<evidence type="ECO:0000256" key="6">
    <source>
        <dbReference type="SAM" id="Phobius"/>
    </source>
</evidence>
<proteinExistence type="predicted"/>
<dbReference type="PRINTS" id="PR00176">
    <property type="entry name" value="NANEUSMPORT"/>
</dbReference>
<keyword evidence="8" id="KW-1185">Reference proteome</keyword>
<feature type="transmembrane region" description="Helical" evidence="6">
    <location>
        <begin position="384"/>
        <end position="405"/>
    </location>
</feature>
<feature type="transmembrane region" description="Helical" evidence="6">
    <location>
        <begin position="148"/>
        <end position="165"/>
    </location>
</feature>
<keyword evidence="5 6" id="KW-0472">Membrane</keyword>
<dbReference type="EMBL" id="JBHLTP010000008">
    <property type="protein sequence ID" value="MFC0523860.1"/>
    <property type="molecule type" value="Genomic_DNA"/>
</dbReference>
<keyword evidence="3 6" id="KW-0812">Transmembrane</keyword>
<feature type="transmembrane region" description="Helical" evidence="6">
    <location>
        <begin position="256"/>
        <end position="280"/>
    </location>
</feature>
<feature type="transmembrane region" description="Helical" evidence="6">
    <location>
        <begin position="177"/>
        <end position="200"/>
    </location>
</feature>
<protein>
    <submittedName>
        <fullName evidence="7">Sodium-dependent transporter</fullName>
    </submittedName>
</protein>
<name>A0ABV6LN91_9BACI</name>
<dbReference type="Pfam" id="PF00209">
    <property type="entry name" value="SNF"/>
    <property type="match status" value="2"/>
</dbReference>
<evidence type="ECO:0000256" key="1">
    <source>
        <dbReference type="ARBA" id="ARBA00004141"/>
    </source>
</evidence>
<feature type="transmembrane region" description="Helical" evidence="6">
    <location>
        <begin position="312"/>
        <end position="333"/>
    </location>
</feature>
<dbReference type="Proteomes" id="UP001589836">
    <property type="component" value="Unassembled WGS sequence"/>
</dbReference>
<feature type="transmembrane region" description="Helical" evidence="6">
    <location>
        <begin position="43"/>
        <end position="64"/>
    </location>
</feature>
<organism evidence="7 8">
    <name type="scientific">Pontibacillus salicampi</name>
    <dbReference type="NCBI Taxonomy" id="1449801"/>
    <lineage>
        <taxon>Bacteria</taxon>
        <taxon>Bacillati</taxon>
        <taxon>Bacillota</taxon>
        <taxon>Bacilli</taxon>
        <taxon>Bacillales</taxon>
        <taxon>Bacillaceae</taxon>
        <taxon>Pontibacillus</taxon>
    </lineage>
</organism>
<dbReference type="SUPFAM" id="SSF161070">
    <property type="entry name" value="SNF-like"/>
    <property type="match status" value="1"/>
</dbReference>
<accession>A0ABV6LN91</accession>